<evidence type="ECO:0000313" key="2">
    <source>
        <dbReference type="Proteomes" id="UP000275846"/>
    </source>
</evidence>
<organism evidence="3">
    <name type="scientific">Schistocephalus solidus</name>
    <name type="common">Tapeworm</name>
    <dbReference type="NCBI Taxonomy" id="70667"/>
    <lineage>
        <taxon>Eukaryota</taxon>
        <taxon>Metazoa</taxon>
        <taxon>Spiralia</taxon>
        <taxon>Lophotrochozoa</taxon>
        <taxon>Platyhelminthes</taxon>
        <taxon>Cestoda</taxon>
        <taxon>Eucestoda</taxon>
        <taxon>Diphyllobothriidea</taxon>
        <taxon>Diphyllobothriidae</taxon>
        <taxon>Schistocephalus</taxon>
    </lineage>
</organism>
<reference evidence="3" key="1">
    <citation type="submission" date="2016-06" db="UniProtKB">
        <authorList>
            <consortium name="WormBaseParasite"/>
        </authorList>
    </citation>
    <scope>IDENTIFICATION</scope>
</reference>
<dbReference type="AlphaFoldDB" id="A0A183T5G5"/>
<dbReference type="Proteomes" id="UP000275846">
    <property type="component" value="Unassembled WGS sequence"/>
</dbReference>
<dbReference type="WBParaSite" id="SSLN_0001215801-mRNA-1">
    <property type="protein sequence ID" value="SSLN_0001215801-mRNA-1"/>
    <property type="gene ID" value="SSLN_0001215801"/>
</dbReference>
<dbReference type="EMBL" id="UYSU01036745">
    <property type="protein sequence ID" value="VDL98098.1"/>
    <property type="molecule type" value="Genomic_DNA"/>
</dbReference>
<proteinExistence type="predicted"/>
<evidence type="ECO:0000313" key="3">
    <source>
        <dbReference type="WBParaSite" id="SSLN_0001215801-mRNA-1"/>
    </source>
</evidence>
<name>A0A183T5G5_SCHSO</name>
<keyword evidence="2" id="KW-1185">Reference proteome</keyword>
<evidence type="ECO:0000313" key="1">
    <source>
        <dbReference type="EMBL" id="VDL98098.1"/>
    </source>
</evidence>
<gene>
    <name evidence="1" type="ORF">SSLN_LOCUS11713</name>
</gene>
<accession>A0A183T5G5</accession>
<sequence length="178" mass="19385">MLQLPVRSRTSVSGILSCHLSFSILRSSAPGLPCPGSCLAISASLQYSEEAAYQVAAPSQLHLKVVWEVARRPFLPGGRSIAVALASACMAWIPVRSRTSMSGILSCHLSFSIHAAASRPLQDFRVRDPVLPSQLQYSAELRSRTSVSGILSCHLSFSILRSPFQDFRFQYPVLPAQL</sequence>
<protein>
    <submittedName>
        <fullName evidence="3">Secreted protein</fullName>
    </submittedName>
</protein>
<reference evidence="1 2" key="2">
    <citation type="submission" date="2018-11" db="EMBL/GenBank/DDBJ databases">
        <authorList>
            <consortium name="Pathogen Informatics"/>
        </authorList>
    </citation>
    <scope>NUCLEOTIDE SEQUENCE [LARGE SCALE GENOMIC DNA]</scope>
    <source>
        <strain evidence="1 2">NST_G2</strain>
    </source>
</reference>